<feature type="region of interest" description="Disordered" evidence="1">
    <location>
        <begin position="91"/>
        <end position="115"/>
    </location>
</feature>
<accession>A0A1J6J7Y4</accession>
<proteinExistence type="predicted"/>
<keyword evidence="3" id="KW-1185">Reference proteome</keyword>
<feature type="region of interest" description="Disordered" evidence="1">
    <location>
        <begin position="214"/>
        <end position="236"/>
    </location>
</feature>
<organism evidence="2 3">
    <name type="scientific">Nicotiana attenuata</name>
    <name type="common">Coyote tobacco</name>
    <dbReference type="NCBI Taxonomy" id="49451"/>
    <lineage>
        <taxon>Eukaryota</taxon>
        <taxon>Viridiplantae</taxon>
        <taxon>Streptophyta</taxon>
        <taxon>Embryophyta</taxon>
        <taxon>Tracheophyta</taxon>
        <taxon>Spermatophyta</taxon>
        <taxon>Magnoliopsida</taxon>
        <taxon>eudicotyledons</taxon>
        <taxon>Gunneridae</taxon>
        <taxon>Pentapetalae</taxon>
        <taxon>asterids</taxon>
        <taxon>lamiids</taxon>
        <taxon>Solanales</taxon>
        <taxon>Solanaceae</taxon>
        <taxon>Nicotianoideae</taxon>
        <taxon>Nicotianeae</taxon>
        <taxon>Nicotiana</taxon>
    </lineage>
</organism>
<evidence type="ECO:0000256" key="1">
    <source>
        <dbReference type="SAM" id="MobiDB-lite"/>
    </source>
</evidence>
<dbReference type="Gramene" id="OIT06931">
    <property type="protein sequence ID" value="OIT06931"/>
    <property type="gene ID" value="A4A49_03443"/>
</dbReference>
<feature type="compositionally biased region" description="Basic and acidic residues" evidence="1">
    <location>
        <begin position="36"/>
        <end position="50"/>
    </location>
</feature>
<feature type="region of interest" description="Disordered" evidence="1">
    <location>
        <begin position="34"/>
        <end position="60"/>
    </location>
</feature>
<evidence type="ECO:0000313" key="2">
    <source>
        <dbReference type="EMBL" id="OIT06931.1"/>
    </source>
</evidence>
<protein>
    <submittedName>
        <fullName evidence="2">Uncharacterized protein</fullName>
    </submittedName>
</protein>
<reference evidence="2" key="1">
    <citation type="submission" date="2016-11" db="EMBL/GenBank/DDBJ databases">
        <title>The genome of Nicotiana attenuata.</title>
        <authorList>
            <person name="Xu S."/>
            <person name="Brockmoeller T."/>
            <person name="Gaquerel E."/>
            <person name="Navarro A."/>
            <person name="Kuhl H."/>
            <person name="Gase K."/>
            <person name="Ling Z."/>
            <person name="Zhou W."/>
            <person name="Kreitzer C."/>
            <person name="Stanke M."/>
            <person name="Tang H."/>
            <person name="Lyons E."/>
            <person name="Pandey P."/>
            <person name="Pandey S.P."/>
            <person name="Timmermann B."/>
            <person name="Baldwin I.T."/>
        </authorList>
    </citation>
    <scope>NUCLEOTIDE SEQUENCE [LARGE SCALE GENOMIC DNA]</scope>
    <source>
        <strain evidence="2">UT</strain>
    </source>
</reference>
<dbReference type="Proteomes" id="UP000187609">
    <property type="component" value="Unassembled WGS sequence"/>
</dbReference>
<gene>
    <name evidence="2" type="ORF">A4A49_03443</name>
</gene>
<sequence>MQTLAKLPVKTVEFLHGEPVIKWKKQEVKQSIIQQELHKSHEDKEEEQNAGKELVGTAANSTKVLSSGKVVGKPITNHAKKEWMQARMNKYQRDNRGHITKDKQGKEDDKGKGKAKFEEVVTKNKFNALEVEEVHHPTLQITEGEGEDHGNAPEGVQELVKANSIVPTDQRTDDGANKESTIDWVHRRFGTSKEELRQLNVTINQSCHEIPSQTYAENQSGSSQLSLSKKKGNGTVKPSKTGEILAFIEGVPVYALEKGLDEGVHMKVRKDTVRSDQQTGHGKEGDGIVISGQAAIVTPGLGSVYEMKFKMMQVVVSSIEQNKGNEHSKEQLEQAIVPRATGK</sequence>
<comment type="caution">
    <text evidence="2">The sequence shown here is derived from an EMBL/GenBank/DDBJ whole genome shotgun (WGS) entry which is preliminary data.</text>
</comment>
<dbReference type="EMBL" id="MJEQ01037184">
    <property type="protein sequence ID" value="OIT06931.1"/>
    <property type="molecule type" value="Genomic_DNA"/>
</dbReference>
<feature type="region of interest" description="Disordered" evidence="1">
    <location>
        <begin position="321"/>
        <end position="343"/>
    </location>
</feature>
<feature type="compositionally biased region" description="Basic and acidic residues" evidence="1">
    <location>
        <begin position="323"/>
        <end position="332"/>
    </location>
</feature>
<evidence type="ECO:0000313" key="3">
    <source>
        <dbReference type="Proteomes" id="UP000187609"/>
    </source>
</evidence>
<name>A0A1J6J7Y4_NICAT</name>
<dbReference type="AlphaFoldDB" id="A0A1J6J7Y4"/>
<feature type="compositionally biased region" description="Low complexity" evidence="1">
    <location>
        <begin position="218"/>
        <end position="227"/>
    </location>
</feature>